<dbReference type="Proteomes" id="UP000004995">
    <property type="component" value="Unassembled WGS sequence"/>
</dbReference>
<dbReference type="HOGENOM" id="CLU_2007909_0_0_1"/>
<protein>
    <submittedName>
        <fullName evidence="1">Uncharacterized protein</fullName>
    </submittedName>
</protein>
<name>K3ZL26_SETIT</name>
<dbReference type="Gramene" id="KQK94666">
    <property type="protein sequence ID" value="KQK94666"/>
    <property type="gene ID" value="SETIT_027282mg"/>
</dbReference>
<accession>K3ZL26</accession>
<dbReference type="InParanoid" id="K3ZL26"/>
<dbReference type="AlphaFoldDB" id="K3ZL26"/>
<reference evidence="2" key="1">
    <citation type="journal article" date="2012" name="Nat. Biotechnol.">
        <title>Reference genome sequence of the model plant Setaria.</title>
        <authorList>
            <person name="Bennetzen J.L."/>
            <person name="Schmutz J."/>
            <person name="Wang H."/>
            <person name="Percifield R."/>
            <person name="Hawkins J."/>
            <person name="Pontaroli A.C."/>
            <person name="Estep M."/>
            <person name="Feng L."/>
            <person name="Vaughn J.N."/>
            <person name="Grimwood J."/>
            <person name="Jenkins J."/>
            <person name="Barry K."/>
            <person name="Lindquist E."/>
            <person name="Hellsten U."/>
            <person name="Deshpande S."/>
            <person name="Wang X."/>
            <person name="Wu X."/>
            <person name="Mitros T."/>
            <person name="Triplett J."/>
            <person name="Yang X."/>
            <person name="Ye C.Y."/>
            <person name="Mauro-Herrera M."/>
            <person name="Wang L."/>
            <person name="Li P."/>
            <person name="Sharma M."/>
            <person name="Sharma R."/>
            <person name="Ronald P.C."/>
            <person name="Panaud O."/>
            <person name="Kellogg E.A."/>
            <person name="Brutnell T.P."/>
            <person name="Doust A.N."/>
            <person name="Tuskan G.A."/>
            <person name="Rokhsar D."/>
            <person name="Devos K.M."/>
        </authorList>
    </citation>
    <scope>NUCLEOTIDE SEQUENCE [LARGE SCALE GENOMIC DNA]</scope>
    <source>
        <strain evidence="2">cv. Yugu1</strain>
    </source>
</reference>
<reference evidence="1" key="2">
    <citation type="submission" date="2018-08" db="UniProtKB">
        <authorList>
            <consortium name="EnsemblPlants"/>
        </authorList>
    </citation>
    <scope>IDENTIFICATION</scope>
    <source>
        <strain evidence="1">Yugu1</strain>
    </source>
</reference>
<dbReference type="EnsemblPlants" id="KQK94666">
    <property type="protein sequence ID" value="KQK94666"/>
    <property type="gene ID" value="SETIT_027282mg"/>
</dbReference>
<keyword evidence="2" id="KW-1185">Reference proteome</keyword>
<organism evidence="1 2">
    <name type="scientific">Setaria italica</name>
    <name type="common">Foxtail millet</name>
    <name type="synonym">Panicum italicum</name>
    <dbReference type="NCBI Taxonomy" id="4555"/>
    <lineage>
        <taxon>Eukaryota</taxon>
        <taxon>Viridiplantae</taxon>
        <taxon>Streptophyta</taxon>
        <taxon>Embryophyta</taxon>
        <taxon>Tracheophyta</taxon>
        <taxon>Spermatophyta</taxon>
        <taxon>Magnoliopsida</taxon>
        <taxon>Liliopsida</taxon>
        <taxon>Poales</taxon>
        <taxon>Poaceae</taxon>
        <taxon>PACMAD clade</taxon>
        <taxon>Panicoideae</taxon>
        <taxon>Panicodae</taxon>
        <taxon>Paniceae</taxon>
        <taxon>Cenchrinae</taxon>
        <taxon>Setaria</taxon>
    </lineage>
</organism>
<proteinExistence type="predicted"/>
<evidence type="ECO:0000313" key="2">
    <source>
        <dbReference type="Proteomes" id="UP000004995"/>
    </source>
</evidence>
<dbReference type="EMBL" id="AGNK02004949">
    <property type="status" value="NOT_ANNOTATED_CDS"/>
    <property type="molecule type" value="Genomic_DNA"/>
</dbReference>
<sequence>MPRFPPVRGSSAPSLKVAGVTRGCLWWLATLLRACPPWPAALLRPRLPAVADSARLPAGAGGACPPRHRTCATKVASSPVYVRRLAWSSPARRQHPAPSSNQATLRPDTSQSMVSLVVCMAAAA</sequence>
<evidence type="ECO:0000313" key="1">
    <source>
        <dbReference type="EnsemblPlants" id="KQK94666"/>
    </source>
</evidence>